<dbReference type="Proteomes" id="UP000245946">
    <property type="component" value="Unassembled WGS sequence"/>
</dbReference>
<dbReference type="Pfam" id="PF14823">
    <property type="entry name" value="Sirohm_synth_C"/>
    <property type="match status" value="1"/>
</dbReference>
<evidence type="ECO:0000256" key="3">
    <source>
        <dbReference type="ARBA" id="ARBA00023002"/>
    </source>
</evidence>
<dbReference type="Gene3D" id="1.10.3280.10">
    <property type="entry name" value="Siroheme synthase, domain 3"/>
    <property type="match status" value="1"/>
</dbReference>
<keyword evidence="4" id="KW-0520">NAD</keyword>
<keyword evidence="7" id="KW-0812">Transmembrane</keyword>
<dbReference type="InterPro" id="IPR028162">
    <property type="entry name" value="Met8_C"/>
</dbReference>
<dbReference type="GO" id="GO:0019354">
    <property type="term" value="P:siroheme biosynthetic process"/>
    <property type="evidence" value="ECO:0007669"/>
    <property type="project" value="UniProtKB-UniPathway"/>
</dbReference>
<dbReference type="STRING" id="58919.A0A316ZBE6"/>
<comment type="pathway">
    <text evidence="1">Porphyrin-containing compound metabolism; siroheme biosynthesis; sirohydrochlorin from precorrin-2: step 1/1.</text>
</comment>
<dbReference type="InterPro" id="IPR006367">
    <property type="entry name" value="Sirohaem_synthase_N"/>
</dbReference>
<dbReference type="InterPro" id="IPR028161">
    <property type="entry name" value="Met8-like"/>
</dbReference>
<dbReference type="Pfam" id="PF13241">
    <property type="entry name" value="NAD_binding_7"/>
    <property type="match status" value="1"/>
</dbReference>
<evidence type="ECO:0000256" key="7">
    <source>
        <dbReference type="SAM" id="Phobius"/>
    </source>
</evidence>
<keyword evidence="5" id="KW-0627">Porphyrin biosynthesis</keyword>
<keyword evidence="7" id="KW-1133">Transmembrane helix</keyword>
<gene>
    <name evidence="10" type="ORF">FA09DRAFT_329861</name>
</gene>
<dbReference type="GeneID" id="37269907"/>
<name>A0A316ZBE6_9BASI</name>
<dbReference type="GO" id="GO:0004325">
    <property type="term" value="F:ferrochelatase activity"/>
    <property type="evidence" value="ECO:0007669"/>
    <property type="project" value="InterPro"/>
</dbReference>
<keyword evidence="3" id="KW-0560">Oxidoreductase</keyword>
<dbReference type="Gene3D" id="3.40.50.720">
    <property type="entry name" value="NAD(P)-binding Rossmann-like Domain"/>
    <property type="match status" value="2"/>
</dbReference>
<dbReference type="Pfam" id="PF14824">
    <property type="entry name" value="Sirohm_synth_M"/>
    <property type="match status" value="1"/>
</dbReference>
<dbReference type="PANTHER" id="PTHR35330:SF1">
    <property type="entry name" value="SIROHEME BIOSYNTHESIS PROTEIN MET8"/>
    <property type="match status" value="1"/>
</dbReference>
<feature type="domain" description="Siroheme biosynthesis protein Met8 C-terminal" evidence="8">
    <location>
        <begin position="171"/>
        <end position="238"/>
    </location>
</feature>
<evidence type="ECO:0000256" key="1">
    <source>
        <dbReference type="ARBA" id="ARBA00005010"/>
    </source>
</evidence>
<dbReference type="GO" id="GO:0043115">
    <property type="term" value="F:precorrin-2 dehydrogenase activity"/>
    <property type="evidence" value="ECO:0007669"/>
    <property type="project" value="UniProtKB-EC"/>
</dbReference>
<evidence type="ECO:0000256" key="6">
    <source>
        <dbReference type="ARBA" id="ARBA00047561"/>
    </source>
</evidence>
<dbReference type="SUPFAM" id="SSF75615">
    <property type="entry name" value="Siroheme synthase middle domains-like"/>
    <property type="match status" value="1"/>
</dbReference>
<dbReference type="SUPFAM" id="SSF51735">
    <property type="entry name" value="NAD(P)-binding Rossmann-fold domains"/>
    <property type="match status" value="1"/>
</dbReference>
<evidence type="ECO:0000313" key="10">
    <source>
        <dbReference type="EMBL" id="PWN98252.1"/>
    </source>
</evidence>
<feature type="transmembrane region" description="Helical" evidence="7">
    <location>
        <begin position="273"/>
        <end position="292"/>
    </location>
</feature>
<sequence length="298" mass="32569">MAENGSRADNGKYQPICKGGGLLLAWQLKGKRVLLVGGGPVAAGRLVNVKDADAHLTVLAPRSGLCSEMKFRIFEQKVVDAYEDRLFEGDSDLAGFDMVLTAIDDADLSRRICQMCRARRIPVNVADVPPECDFYFGSLIRRGPLQVLVSTGGKGPRIAAQTRRIIERAIPENLGEAIERVGVLRALLRKQAPEQKVGARRMAWMIDVCETWSFDELANMTEADMRAILAGWEKGTVPSARRVRGIKHMVPRAEDVRKRITGRCPVAGYCTPWLGGIGGFVLGAAVASAILLTRKTAR</sequence>
<evidence type="ECO:0000256" key="5">
    <source>
        <dbReference type="ARBA" id="ARBA00023244"/>
    </source>
</evidence>
<evidence type="ECO:0000259" key="8">
    <source>
        <dbReference type="Pfam" id="PF14823"/>
    </source>
</evidence>
<dbReference type="PANTHER" id="PTHR35330">
    <property type="entry name" value="SIROHEME BIOSYNTHESIS PROTEIN MET8"/>
    <property type="match status" value="1"/>
</dbReference>
<dbReference type="EC" id="1.3.1.76" evidence="2"/>
<keyword evidence="7" id="KW-0472">Membrane</keyword>
<feature type="domain" description="Siroheme synthase central" evidence="9">
    <location>
        <begin position="142"/>
        <end position="168"/>
    </location>
</feature>
<dbReference type="Gene3D" id="3.30.160.110">
    <property type="entry name" value="Siroheme synthase, domain 2"/>
    <property type="match status" value="1"/>
</dbReference>
<dbReference type="UniPathway" id="UPA00262">
    <property type="reaction ID" value="UER00222"/>
</dbReference>
<evidence type="ECO:0000259" key="9">
    <source>
        <dbReference type="Pfam" id="PF14824"/>
    </source>
</evidence>
<keyword evidence="11" id="KW-1185">Reference proteome</keyword>
<dbReference type="OrthoDB" id="1721126at2759"/>
<accession>A0A316ZBE6</accession>
<evidence type="ECO:0000256" key="4">
    <source>
        <dbReference type="ARBA" id="ARBA00023027"/>
    </source>
</evidence>
<dbReference type="RefSeq" id="XP_025598531.1">
    <property type="nucleotide sequence ID" value="XM_025742363.1"/>
</dbReference>
<reference evidence="10 11" key="1">
    <citation type="journal article" date="2018" name="Mol. Biol. Evol.">
        <title>Broad Genomic Sampling Reveals a Smut Pathogenic Ancestry of the Fungal Clade Ustilaginomycotina.</title>
        <authorList>
            <person name="Kijpornyongpan T."/>
            <person name="Mondo S.J."/>
            <person name="Barry K."/>
            <person name="Sandor L."/>
            <person name="Lee J."/>
            <person name="Lipzen A."/>
            <person name="Pangilinan J."/>
            <person name="LaButti K."/>
            <person name="Hainaut M."/>
            <person name="Henrissat B."/>
            <person name="Grigoriev I.V."/>
            <person name="Spatafora J.W."/>
            <person name="Aime M.C."/>
        </authorList>
    </citation>
    <scope>NUCLEOTIDE SEQUENCE [LARGE SCALE GENOMIC DNA]</scope>
    <source>
        <strain evidence="10 11">MCA 4186</strain>
    </source>
</reference>
<evidence type="ECO:0000313" key="11">
    <source>
        <dbReference type="Proteomes" id="UP000245946"/>
    </source>
</evidence>
<protein>
    <recommendedName>
        <fullName evidence="2">precorrin-2 dehydrogenase</fullName>
        <ecNumber evidence="2">1.3.1.76</ecNumber>
    </recommendedName>
</protein>
<dbReference type="NCBIfam" id="TIGR01470">
    <property type="entry name" value="cysG_Nterm"/>
    <property type="match status" value="1"/>
</dbReference>
<dbReference type="AlphaFoldDB" id="A0A316ZBE6"/>
<organism evidence="10 11">
    <name type="scientific">Tilletiopsis washingtonensis</name>
    <dbReference type="NCBI Taxonomy" id="58919"/>
    <lineage>
        <taxon>Eukaryota</taxon>
        <taxon>Fungi</taxon>
        <taxon>Dikarya</taxon>
        <taxon>Basidiomycota</taxon>
        <taxon>Ustilaginomycotina</taxon>
        <taxon>Exobasidiomycetes</taxon>
        <taxon>Entylomatales</taxon>
        <taxon>Entylomatales incertae sedis</taxon>
        <taxon>Tilletiopsis</taxon>
    </lineage>
</organism>
<comment type="catalytic activity">
    <reaction evidence="6">
        <text>precorrin-2 + NAD(+) = sirohydrochlorin + NADH + 2 H(+)</text>
        <dbReference type="Rhea" id="RHEA:15613"/>
        <dbReference type="ChEBI" id="CHEBI:15378"/>
        <dbReference type="ChEBI" id="CHEBI:57540"/>
        <dbReference type="ChEBI" id="CHEBI:57945"/>
        <dbReference type="ChEBI" id="CHEBI:58351"/>
        <dbReference type="ChEBI" id="CHEBI:58827"/>
        <dbReference type="EC" id="1.3.1.76"/>
    </reaction>
</comment>
<dbReference type="InterPro" id="IPR036291">
    <property type="entry name" value="NAD(P)-bd_dom_sf"/>
</dbReference>
<evidence type="ECO:0000256" key="2">
    <source>
        <dbReference type="ARBA" id="ARBA00012400"/>
    </source>
</evidence>
<dbReference type="EMBL" id="KZ819292">
    <property type="protein sequence ID" value="PWN98252.1"/>
    <property type="molecule type" value="Genomic_DNA"/>
</dbReference>
<proteinExistence type="predicted"/>
<dbReference type="InterPro" id="IPR028281">
    <property type="entry name" value="Sirohaem_synthase_central"/>
</dbReference>